<sequence>MKKIGTQFIETKRLLLRPFLESDAQAMYDNWASRPDNLLHVTWDAHESPEVTKQSIARWVENYQNMDFYKWAICLKENPDSVIGDISVVDMDEAVNACEVGYILSKDYWGQGLMTEALKAVLNNLLQDAGFNRVTAKFVTANPASGRVMAKAGMSYEGTFRQAVFHKGQVKDVSVYGILKSDLKKARTLLSSLFTCAPFLKFYNRCIMTRRILCIR</sequence>
<dbReference type="Gene3D" id="3.40.630.30">
    <property type="match status" value="1"/>
</dbReference>
<dbReference type="InterPro" id="IPR000182">
    <property type="entry name" value="GNAT_dom"/>
</dbReference>
<gene>
    <name evidence="2" type="primary">rimL_1</name>
    <name evidence="2" type="ORF">NCTC11086_00536</name>
</gene>
<dbReference type="PROSITE" id="PS51186">
    <property type="entry name" value="GNAT"/>
    <property type="match status" value="1"/>
</dbReference>
<dbReference type="EMBL" id="LS483364">
    <property type="protein sequence ID" value="SQF70688.1"/>
    <property type="molecule type" value="Genomic_DNA"/>
</dbReference>
<feature type="domain" description="N-acetyltransferase" evidence="1">
    <location>
        <begin position="14"/>
        <end position="182"/>
    </location>
</feature>
<evidence type="ECO:0000313" key="2">
    <source>
        <dbReference type="EMBL" id="SQF70688.1"/>
    </source>
</evidence>
<dbReference type="AlphaFoldDB" id="A0A2X3Y5V5"/>
<dbReference type="InterPro" id="IPR051531">
    <property type="entry name" value="N-acetyltransferase"/>
</dbReference>
<evidence type="ECO:0000313" key="3">
    <source>
        <dbReference type="Proteomes" id="UP000248534"/>
    </source>
</evidence>
<dbReference type="EC" id="2.3.1.-" evidence="2"/>
<name>A0A2X3Y5V5_STRSA</name>
<dbReference type="PANTHER" id="PTHR43792">
    <property type="entry name" value="GNAT FAMILY, PUTATIVE (AFU_ORTHOLOGUE AFUA_3G00765)-RELATED-RELATED"/>
    <property type="match status" value="1"/>
</dbReference>
<accession>A0A2X3Y5V5</accession>
<organism evidence="2 3">
    <name type="scientific">Streptococcus sanguinis</name>
    <dbReference type="NCBI Taxonomy" id="1305"/>
    <lineage>
        <taxon>Bacteria</taxon>
        <taxon>Bacillati</taxon>
        <taxon>Bacillota</taxon>
        <taxon>Bacilli</taxon>
        <taxon>Lactobacillales</taxon>
        <taxon>Streptococcaceae</taxon>
        <taxon>Streptococcus</taxon>
    </lineage>
</organism>
<evidence type="ECO:0000259" key="1">
    <source>
        <dbReference type="PROSITE" id="PS51186"/>
    </source>
</evidence>
<dbReference type="SUPFAM" id="SSF55729">
    <property type="entry name" value="Acyl-CoA N-acyltransferases (Nat)"/>
    <property type="match status" value="1"/>
</dbReference>
<keyword evidence="2" id="KW-0808">Transferase</keyword>
<dbReference type="InterPro" id="IPR016181">
    <property type="entry name" value="Acyl_CoA_acyltransferase"/>
</dbReference>
<proteinExistence type="predicted"/>
<dbReference type="Pfam" id="PF13302">
    <property type="entry name" value="Acetyltransf_3"/>
    <property type="match status" value="1"/>
</dbReference>
<dbReference type="GO" id="GO:0016747">
    <property type="term" value="F:acyltransferase activity, transferring groups other than amino-acyl groups"/>
    <property type="evidence" value="ECO:0007669"/>
    <property type="project" value="InterPro"/>
</dbReference>
<dbReference type="Proteomes" id="UP000248534">
    <property type="component" value="Chromosome 1"/>
</dbReference>
<keyword evidence="2" id="KW-0012">Acyltransferase</keyword>
<reference evidence="2 3" key="1">
    <citation type="submission" date="2018-06" db="EMBL/GenBank/DDBJ databases">
        <authorList>
            <consortium name="Pathogen Informatics"/>
            <person name="Doyle S."/>
        </authorList>
    </citation>
    <scope>NUCLEOTIDE SEQUENCE [LARGE SCALE GENOMIC DNA]</scope>
    <source>
        <strain evidence="2 3">NCTC11086</strain>
    </source>
</reference>
<protein>
    <submittedName>
        <fullName evidence="2">Acetyltransferase</fullName>
        <ecNumber evidence="2">2.3.1.-</ecNumber>
    </submittedName>
</protein>